<dbReference type="AlphaFoldDB" id="A0A0A8ZBE7"/>
<evidence type="ECO:0000256" key="1">
    <source>
        <dbReference type="SAM" id="MobiDB-lite"/>
    </source>
</evidence>
<organism evidence="2">
    <name type="scientific">Arundo donax</name>
    <name type="common">Giant reed</name>
    <name type="synonym">Donax arundinaceus</name>
    <dbReference type="NCBI Taxonomy" id="35708"/>
    <lineage>
        <taxon>Eukaryota</taxon>
        <taxon>Viridiplantae</taxon>
        <taxon>Streptophyta</taxon>
        <taxon>Embryophyta</taxon>
        <taxon>Tracheophyta</taxon>
        <taxon>Spermatophyta</taxon>
        <taxon>Magnoliopsida</taxon>
        <taxon>Liliopsida</taxon>
        <taxon>Poales</taxon>
        <taxon>Poaceae</taxon>
        <taxon>PACMAD clade</taxon>
        <taxon>Arundinoideae</taxon>
        <taxon>Arundineae</taxon>
        <taxon>Arundo</taxon>
    </lineage>
</organism>
<accession>A0A0A8ZBE7</accession>
<feature type="region of interest" description="Disordered" evidence="1">
    <location>
        <begin position="1"/>
        <end position="113"/>
    </location>
</feature>
<sequence length="157" mass="16223">MLPPTYLADTLRSMPRHSTPGPSAPSTSPTGSLSPTALHASSPPRSGLQTTTLLRRHPSPNPGHHPATTSPLSGSRPPRKGSRCAAPGSGVPKSLCRRPEAGGTPSTRDLTAGLWRPLAIRPDSSSLAPSLPLVLPEPERQVANGRSKCSTAAIAAR</sequence>
<reference evidence="2" key="2">
    <citation type="journal article" date="2015" name="Data Brief">
        <title>Shoot transcriptome of the giant reed, Arundo donax.</title>
        <authorList>
            <person name="Barrero R.A."/>
            <person name="Guerrero F.D."/>
            <person name="Moolhuijzen P."/>
            <person name="Goolsby J.A."/>
            <person name="Tidwell J."/>
            <person name="Bellgard S.E."/>
            <person name="Bellgard M.I."/>
        </authorList>
    </citation>
    <scope>NUCLEOTIDE SEQUENCE</scope>
    <source>
        <tissue evidence="2">Shoot tissue taken approximately 20 cm above the soil surface</tissue>
    </source>
</reference>
<feature type="compositionally biased region" description="Polar residues" evidence="1">
    <location>
        <begin position="43"/>
        <end position="53"/>
    </location>
</feature>
<reference evidence="2" key="1">
    <citation type="submission" date="2014-09" db="EMBL/GenBank/DDBJ databases">
        <authorList>
            <person name="Magalhaes I.L.F."/>
            <person name="Oliveira U."/>
            <person name="Santos F.R."/>
            <person name="Vidigal T.H.D.A."/>
            <person name="Brescovit A.D."/>
            <person name="Santos A.J."/>
        </authorList>
    </citation>
    <scope>NUCLEOTIDE SEQUENCE</scope>
    <source>
        <tissue evidence="2">Shoot tissue taken approximately 20 cm above the soil surface</tissue>
    </source>
</reference>
<proteinExistence type="predicted"/>
<name>A0A0A8ZBE7_ARUDO</name>
<protein>
    <submittedName>
        <fullName evidence="2">Uncharacterized protein</fullName>
    </submittedName>
</protein>
<evidence type="ECO:0000313" key="2">
    <source>
        <dbReference type="EMBL" id="JAD36096.1"/>
    </source>
</evidence>
<feature type="compositionally biased region" description="Low complexity" evidence="1">
    <location>
        <begin position="18"/>
        <end position="38"/>
    </location>
</feature>
<dbReference type="EMBL" id="GBRH01261799">
    <property type="protein sequence ID" value="JAD36096.1"/>
    <property type="molecule type" value="Transcribed_RNA"/>
</dbReference>